<feature type="region of interest" description="Disordered" evidence="5">
    <location>
        <begin position="595"/>
        <end position="647"/>
    </location>
</feature>
<dbReference type="InterPro" id="IPR018232">
    <property type="entry name" value="Glyco_hydro_37_CS"/>
</dbReference>
<dbReference type="PANTHER" id="PTHR23403:SF1">
    <property type="entry name" value="TREHALASE"/>
    <property type="match status" value="1"/>
</dbReference>
<dbReference type="AlphaFoldDB" id="A0A9W8H450"/>
<dbReference type="EC" id="3.2.1.28" evidence="4"/>
<dbReference type="Pfam" id="PF01204">
    <property type="entry name" value="Trehalase"/>
    <property type="match status" value="1"/>
</dbReference>
<evidence type="ECO:0000256" key="5">
    <source>
        <dbReference type="SAM" id="MobiDB-lite"/>
    </source>
</evidence>
<dbReference type="PRINTS" id="PR00744">
    <property type="entry name" value="GLHYDRLASE37"/>
</dbReference>
<protein>
    <recommendedName>
        <fullName evidence="4">Trehalase</fullName>
        <ecNumber evidence="4">3.2.1.28</ecNumber>
    </recommendedName>
    <alternativeName>
        <fullName evidence="4">Alpha-trehalose glucohydrolase</fullName>
    </alternativeName>
</protein>
<evidence type="ECO:0000256" key="2">
    <source>
        <dbReference type="ARBA" id="ARBA00022801"/>
    </source>
</evidence>
<dbReference type="SUPFAM" id="SSF48208">
    <property type="entry name" value="Six-hairpin glycosidases"/>
    <property type="match status" value="1"/>
</dbReference>
<keyword evidence="3 4" id="KW-0326">Glycosidase</keyword>
<evidence type="ECO:0000256" key="3">
    <source>
        <dbReference type="ARBA" id="ARBA00023295"/>
    </source>
</evidence>
<evidence type="ECO:0000256" key="4">
    <source>
        <dbReference type="RuleBase" id="RU361180"/>
    </source>
</evidence>
<sequence length="647" mass="70582">MFIERYGVRSLVAVATKLVTVATVFSTLVLAKGPCDSPIYCQGDLLHTVQMAKLYSDDKTFVDKPTLKPPAQVLANFAQIGGVNASRDALVKFVDENFGQEGSELKLVDLTELDANPPFLNNVTDPMLKAFGQTVNGYWSTLVREQDFSPLCDGCISSMLSLKYHFVIPGGRFREIYYWDTYFTLEGMLRSGLKDLTRSIIRDLLALVDFHGFVPNGARVYYLNRSQPPMLALMVKIYYEHTGDAAFVAEALPLLEKEHAYWQANHLVNVTKPDGSGTVQLNRYIVDTDQPRPEAYTKDYELAHNATTDPAVQAAIYADMATGAESGWDYTTRWVKNPSAQVDRLLYGIRTRQVIPVELNAILYQVEQALANFVVIANNSSQSTDYRELAQTRRNAMYSMFYDQPSGLFYDYILDERQRSTILSPAALWPYWSFGADESSKSDGGARANAAFSPVSRILGKSPGGFPATLYNSGQQWDYPSVWPPLQYVLMQGALNTGHIDLATQLAQTFVNSVLCAWYNTGGSILGILEKLPNTTDSGHIFEKFDSTQIGKEGGGGEYNVQAGFGWTNGVFIWTLDTFGKSLVAPSCPGTPLGTGAATSSAITASTTTSSTPAASATPDSNSISSTPPSVSSSSSAPAMTTSSSAP</sequence>
<proteinExistence type="inferred from homology"/>
<comment type="caution">
    <text evidence="6">The sequence shown here is derived from an EMBL/GenBank/DDBJ whole genome shotgun (WGS) entry which is preliminary data.</text>
</comment>
<dbReference type="InterPro" id="IPR008928">
    <property type="entry name" value="6-hairpin_glycosidase_sf"/>
</dbReference>
<name>A0A9W8H450_9FUNG</name>
<dbReference type="Gene3D" id="1.50.10.10">
    <property type="match status" value="1"/>
</dbReference>
<comment type="similarity">
    <text evidence="1 4">Belongs to the glycosyl hydrolase 37 family.</text>
</comment>
<organism evidence="6 7">
    <name type="scientific">Coemansia pectinata</name>
    <dbReference type="NCBI Taxonomy" id="1052879"/>
    <lineage>
        <taxon>Eukaryota</taxon>
        <taxon>Fungi</taxon>
        <taxon>Fungi incertae sedis</taxon>
        <taxon>Zoopagomycota</taxon>
        <taxon>Kickxellomycotina</taxon>
        <taxon>Kickxellomycetes</taxon>
        <taxon>Kickxellales</taxon>
        <taxon>Kickxellaceae</taxon>
        <taxon>Coemansia</taxon>
    </lineage>
</organism>
<keyword evidence="7" id="KW-1185">Reference proteome</keyword>
<reference evidence="6" key="1">
    <citation type="submission" date="2022-07" db="EMBL/GenBank/DDBJ databases">
        <title>Phylogenomic reconstructions and comparative analyses of Kickxellomycotina fungi.</title>
        <authorList>
            <person name="Reynolds N.K."/>
            <person name="Stajich J.E."/>
            <person name="Barry K."/>
            <person name="Grigoriev I.V."/>
            <person name="Crous P."/>
            <person name="Smith M.E."/>
        </authorList>
    </citation>
    <scope>NUCLEOTIDE SEQUENCE</scope>
    <source>
        <strain evidence="6">BCRC 34297</strain>
    </source>
</reference>
<dbReference type="InterPro" id="IPR001661">
    <property type="entry name" value="Glyco_hydro_37"/>
</dbReference>
<dbReference type="OrthoDB" id="3542292at2759"/>
<dbReference type="PROSITE" id="PS00927">
    <property type="entry name" value="TREHALASE_1"/>
    <property type="match status" value="1"/>
</dbReference>
<feature type="compositionally biased region" description="Low complexity" evidence="5">
    <location>
        <begin position="597"/>
        <end position="647"/>
    </location>
</feature>
<dbReference type="PROSITE" id="PS00928">
    <property type="entry name" value="TREHALASE_2"/>
    <property type="match status" value="1"/>
</dbReference>
<comment type="catalytic activity">
    <reaction evidence="4">
        <text>alpha,alpha-trehalose + H2O = alpha-D-glucose + beta-D-glucose</text>
        <dbReference type="Rhea" id="RHEA:32675"/>
        <dbReference type="ChEBI" id="CHEBI:15377"/>
        <dbReference type="ChEBI" id="CHEBI:15903"/>
        <dbReference type="ChEBI" id="CHEBI:16551"/>
        <dbReference type="ChEBI" id="CHEBI:17925"/>
        <dbReference type="EC" id="3.2.1.28"/>
    </reaction>
</comment>
<dbReference type="PANTHER" id="PTHR23403">
    <property type="entry name" value="TREHALASE"/>
    <property type="match status" value="1"/>
</dbReference>
<keyword evidence="2 4" id="KW-0378">Hydrolase</keyword>
<evidence type="ECO:0000313" key="6">
    <source>
        <dbReference type="EMBL" id="KAJ2757265.1"/>
    </source>
</evidence>
<dbReference type="InterPro" id="IPR012341">
    <property type="entry name" value="6hp_glycosidase-like_sf"/>
</dbReference>
<dbReference type="GO" id="GO:0005993">
    <property type="term" value="P:trehalose catabolic process"/>
    <property type="evidence" value="ECO:0007669"/>
    <property type="project" value="TreeGrafter"/>
</dbReference>
<evidence type="ECO:0000313" key="7">
    <source>
        <dbReference type="Proteomes" id="UP001140011"/>
    </source>
</evidence>
<gene>
    <name evidence="6" type="ORF">GGI19_000199</name>
</gene>
<dbReference type="EMBL" id="JANBUH010000004">
    <property type="protein sequence ID" value="KAJ2757265.1"/>
    <property type="molecule type" value="Genomic_DNA"/>
</dbReference>
<accession>A0A9W8H450</accession>
<dbReference type="GO" id="GO:0004555">
    <property type="term" value="F:alpha,alpha-trehalase activity"/>
    <property type="evidence" value="ECO:0007669"/>
    <property type="project" value="UniProtKB-EC"/>
</dbReference>
<dbReference type="Proteomes" id="UP001140011">
    <property type="component" value="Unassembled WGS sequence"/>
</dbReference>
<evidence type="ECO:0000256" key="1">
    <source>
        <dbReference type="ARBA" id="ARBA00005615"/>
    </source>
</evidence>